<dbReference type="Proteomes" id="UP001153709">
    <property type="component" value="Chromosome 5"/>
</dbReference>
<organism evidence="2 3">
    <name type="scientific">Diabrotica balteata</name>
    <name type="common">Banded cucumber beetle</name>
    <dbReference type="NCBI Taxonomy" id="107213"/>
    <lineage>
        <taxon>Eukaryota</taxon>
        <taxon>Metazoa</taxon>
        <taxon>Ecdysozoa</taxon>
        <taxon>Arthropoda</taxon>
        <taxon>Hexapoda</taxon>
        <taxon>Insecta</taxon>
        <taxon>Pterygota</taxon>
        <taxon>Neoptera</taxon>
        <taxon>Endopterygota</taxon>
        <taxon>Coleoptera</taxon>
        <taxon>Polyphaga</taxon>
        <taxon>Cucujiformia</taxon>
        <taxon>Chrysomeloidea</taxon>
        <taxon>Chrysomelidae</taxon>
        <taxon>Galerucinae</taxon>
        <taxon>Diabroticina</taxon>
        <taxon>Diabroticites</taxon>
        <taxon>Diabrotica</taxon>
    </lineage>
</organism>
<sequence length="356" mass="40570">MYRGKFMVDLCTKKNDLDDCSRYSAETTNVLCNEQPVSNRNQTLETLQISGNQSKHDVYENELTKKYEGIIVSSNNMITEFSNLNKDNAHGFEENVTLPNAREVQIDEVGYIPNPDIGDADIILIQINQGNDREGVTVVHTNSWAEKEGIVIQTIENITTEAVTIQNNTDALEGASIVQENQNTQTKDPNFNDVEEVSPDDRREDLDDDNGTVVLTKRCRSSSGPNLETWKKIKAMRQREKDQCDICVMYENGNLEEEIWAQHRNRKQQAREAMQSDIEKAKNNSRYVVITMDLQGVLLSPRLQASALYYKTKLIVHNFTMYNNANYDTTCYIWHEGEGAITSNEFSSCIVDFIPK</sequence>
<dbReference type="AlphaFoldDB" id="A0A9N9SYQ3"/>
<gene>
    <name evidence="2" type="ORF">DIABBA_LOCUS8359</name>
</gene>
<evidence type="ECO:0000256" key="1">
    <source>
        <dbReference type="SAM" id="MobiDB-lite"/>
    </source>
</evidence>
<name>A0A9N9SYQ3_DIABA</name>
<feature type="region of interest" description="Disordered" evidence="1">
    <location>
        <begin position="180"/>
        <end position="208"/>
    </location>
</feature>
<feature type="compositionally biased region" description="Polar residues" evidence="1">
    <location>
        <begin position="180"/>
        <end position="189"/>
    </location>
</feature>
<dbReference type="PANTHER" id="PTHR10773">
    <property type="entry name" value="DNA-DIRECTED RNA POLYMERASES I, II, AND III SUBUNIT RPABC2"/>
    <property type="match status" value="1"/>
</dbReference>
<evidence type="ECO:0000313" key="3">
    <source>
        <dbReference type="Proteomes" id="UP001153709"/>
    </source>
</evidence>
<keyword evidence="3" id="KW-1185">Reference proteome</keyword>
<dbReference type="EMBL" id="OU898280">
    <property type="protein sequence ID" value="CAG9835132.1"/>
    <property type="molecule type" value="Genomic_DNA"/>
</dbReference>
<reference evidence="2" key="1">
    <citation type="submission" date="2022-01" db="EMBL/GenBank/DDBJ databases">
        <authorList>
            <person name="King R."/>
        </authorList>
    </citation>
    <scope>NUCLEOTIDE SEQUENCE</scope>
</reference>
<dbReference type="PANTHER" id="PTHR10773:SF19">
    <property type="match status" value="1"/>
</dbReference>
<evidence type="ECO:0000313" key="2">
    <source>
        <dbReference type="EMBL" id="CAG9835132.1"/>
    </source>
</evidence>
<protein>
    <submittedName>
        <fullName evidence="2">Uncharacterized protein</fullName>
    </submittedName>
</protein>
<dbReference type="OrthoDB" id="6774673at2759"/>
<proteinExistence type="predicted"/>
<accession>A0A9N9SYQ3</accession>